<dbReference type="EMBL" id="JADGMS010000013">
    <property type="protein sequence ID" value="KAF9670361.1"/>
    <property type="molecule type" value="Genomic_DNA"/>
</dbReference>
<comment type="caution">
    <text evidence="7">The sequence shown here is derived from an EMBL/GenBank/DDBJ whole genome shotgun (WGS) entry which is preliminary data.</text>
</comment>
<comment type="pathway">
    <text evidence="1">Protein modification; protein ubiquitination.</text>
</comment>
<dbReference type="InterPro" id="IPR027356">
    <property type="entry name" value="NPH3_dom"/>
</dbReference>
<comment type="similarity">
    <text evidence="3">Belongs to the NPH3 family.</text>
</comment>
<reference evidence="7 8" key="1">
    <citation type="submission" date="2020-10" db="EMBL/GenBank/DDBJ databases">
        <title>Plant Genome Project.</title>
        <authorList>
            <person name="Zhang R.-G."/>
        </authorList>
    </citation>
    <scope>NUCLEOTIDE SEQUENCE [LARGE SCALE GENOMIC DNA]</scope>
    <source>
        <strain evidence="7">FAFU-HL-1</strain>
        <tissue evidence="7">Leaf</tissue>
    </source>
</reference>
<evidence type="ECO:0000259" key="5">
    <source>
        <dbReference type="PROSITE" id="PS50097"/>
    </source>
</evidence>
<proteinExistence type="inferred from homology"/>
<evidence type="ECO:0000259" key="6">
    <source>
        <dbReference type="PROSITE" id="PS51649"/>
    </source>
</evidence>
<dbReference type="OrthoDB" id="6079689at2759"/>
<evidence type="ECO:0000313" key="8">
    <source>
        <dbReference type="Proteomes" id="UP000657918"/>
    </source>
</evidence>
<dbReference type="AlphaFoldDB" id="A0A835JJ45"/>
<evidence type="ECO:0000256" key="3">
    <source>
        <dbReference type="PROSITE-ProRule" id="PRU00982"/>
    </source>
</evidence>
<dbReference type="PROSITE" id="PS51649">
    <property type="entry name" value="NPH3"/>
    <property type="match status" value="1"/>
</dbReference>
<gene>
    <name evidence="7" type="ORF">SADUNF_Sadunf13G0060300</name>
</gene>
<dbReference type="Proteomes" id="UP000657918">
    <property type="component" value="Unassembled WGS sequence"/>
</dbReference>
<organism evidence="7 8">
    <name type="scientific">Salix dunnii</name>
    <dbReference type="NCBI Taxonomy" id="1413687"/>
    <lineage>
        <taxon>Eukaryota</taxon>
        <taxon>Viridiplantae</taxon>
        <taxon>Streptophyta</taxon>
        <taxon>Embryophyta</taxon>
        <taxon>Tracheophyta</taxon>
        <taxon>Spermatophyta</taxon>
        <taxon>Magnoliopsida</taxon>
        <taxon>eudicotyledons</taxon>
        <taxon>Gunneridae</taxon>
        <taxon>Pentapetalae</taxon>
        <taxon>rosids</taxon>
        <taxon>fabids</taxon>
        <taxon>Malpighiales</taxon>
        <taxon>Salicaceae</taxon>
        <taxon>Saliceae</taxon>
        <taxon>Salix</taxon>
    </lineage>
</organism>
<evidence type="ECO:0008006" key="9">
    <source>
        <dbReference type="Google" id="ProtNLM"/>
    </source>
</evidence>
<sequence>MTMKLFDAHCHLQDPRILNKTPQLIATALVTGVVRFAVNGVSEKDWNLVKEMGESYQSVIPCFGLHPWFIEERTPNWFSTLKEFFQITPSAAVGEVGLDKGSHGKKIDFNDQVEVFQRQLELAKELNRPVSVHCVRAFGDLLEIMKVNISDRNQVLMPVRSTGPFPAGVILHSFLGSAEMVPEFANLGAYFSFSGFLMSMKKEKATKMLKAVSSDRILLETDAPDALPNGKFGSLFLVDGDIFHPEGENSSSNADSLHDGDSHPSALPRETPNHPANIHNVLSYVASLLDISKQELAELSYANAVRLFSYEDQNFQQQLLLLPLSRKETLVKSVTRWPEETLSNSPSPSEVELHVHGMPFSVDKDLLSARSAKIAALLKENPPEKLAFLLRDIPADPETFALVARFCHGYELILSTENVIPLISLAYYLEMTESHSDNNLLDKTVAFFEDRVLPSWNETIKALRSASNTIQQVMHSGLVDACLESLVYKASADPRLLGEPIQVSTCSGDSEEEEAYKPNARRKLLSPDWKSEDLTTLSLQLYDPLIHAMNQHGVQPEYVAASLCQYVKKWANSGENESIYKREVIEAVERLLPPEKGILPCKLLFEMLRFAICVECSNDCRSGFEIRIGKQLDQAEVKDLLIPSQDYSKEIQYDIECVRRILKHFYANYCSTDVSGIISVAELIEEFLMEVASDIDLRIDTFVSLAEMSMAASLGTHRNSDGIYRAIDIYLDKHRYLTEVEREEVCRVLDCQKMSPEACEHAAKNERFPVRFVVQVLFVAQLQLRDSITKEVQVFDDKLRREVVEDEVKKGFDEEEVRVEMEKMSIKVMELERECCIMREEIEDSCTHQKSKRGKASMWRKMKRKLGCASSTHDCNCQVKRKKKF</sequence>
<feature type="domain" description="BTB" evidence="5">
    <location>
        <begin position="349"/>
        <end position="416"/>
    </location>
</feature>
<protein>
    <recommendedName>
        <fullName evidence="9">Phototropic-responsive NPH3 family protein</fullName>
    </recommendedName>
</protein>
<dbReference type="GO" id="GO:0016788">
    <property type="term" value="F:hydrolase activity, acting on ester bonds"/>
    <property type="evidence" value="ECO:0007669"/>
    <property type="project" value="InterPro"/>
</dbReference>
<dbReference type="Pfam" id="PF01026">
    <property type="entry name" value="TatD_DNase"/>
    <property type="match status" value="1"/>
</dbReference>
<dbReference type="Gene3D" id="3.30.710.10">
    <property type="entry name" value="Potassium Channel Kv1.1, Chain A"/>
    <property type="match status" value="1"/>
</dbReference>
<dbReference type="SMART" id="SM00225">
    <property type="entry name" value="BTB"/>
    <property type="match status" value="1"/>
</dbReference>
<dbReference type="Pfam" id="PF03000">
    <property type="entry name" value="NPH3"/>
    <property type="match status" value="1"/>
</dbReference>
<dbReference type="InterPro" id="IPR032466">
    <property type="entry name" value="Metal_Hydrolase"/>
</dbReference>
<feature type="domain" description="NPH3" evidence="6">
    <location>
        <begin position="528"/>
        <end position="783"/>
    </location>
</feature>
<feature type="region of interest" description="Disordered" evidence="4">
    <location>
        <begin position="248"/>
        <end position="273"/>
    </location>
</feature>
<dbReference type="GO" id="GO:0016567">
    <property type="term" value="P:protein ubiquitination"/>
    <property type="evidence" value="ECO:0007669"/>
    <property type="project" value="UniProtKB-UniPathway"/>
</dbReference>
<dbReference type="Pfam" id="PF00651">
    <property type="entry name" value="BTB"/>
    <property type="match status" value="1"/>
</dbReference>
<evidence type="ECO:0000256" key="1">
    <source>
        <dbReference type="ARBA" id="ARBA00004906"/>
    </source>
</evidence>
<dbReference type="PANTHER" id="PTHR32370">
    <property type="entry name" value="OS12G0117600 PROTEIN"/>
    <property type="match status" value="1"/>
</dbReference>
<evidence type="ECO:0000313" key="7">
    <source>
        <dbReference type="EMBL" id="KAF9670361.1"/>
    </source>
</evidence>
<evidence type="ECO:0000256" key="2">
    <source>
        <dbReference type="ARBA" id="ARBA00022786"/>
    </source>
</evidence>
<dbReference type="InterPro" id="IPR001130">
    <property type="entry name" value="TatD-like"/>
</dbReference>
<dbReference type="SUPFAM" id="SSF51556">
    <property type="entry name" value="Metallo-dependent hydrolases"/>
    <property type="match status" value="1"/>
</dbReference>
<dbReference type="Gene3D" id="3.20.20.140">
    <property type="entry name" value="Metal-dependent hydrolases"/>
    <property type="match status" value="1"/>
</dbReference>
<dbReference type="SUPFAM" id="SSF54695">
    <property type="entry name" value="POZ domain"/>
    <property type="match status" value="1"/>
</dbReference>
<accession>A0A835JJ45</accession>
<evidence type="ECO:0000256" key="4">
    <source>
        <dbReference type="SAM" id="MobiDB-lite"/>
    </source>
</evidence>
<dbReference type="InterPro" id="IPR043454">
    <property type="entry name" value="NPH3/RPT2-like"/>
</dbReference>
<name>A0A835JJ45_9ROSI</name>
<keyword evidence="2" id="KW-0833">Ubl conjugation pathway</keyword>
<keyword evidence="8" id="KW-1185">Reference proteome</keyword>
<dbReference type="UniPathway" id="UPA00143"/>
<dbReference type="PROSITE" id="PS50097">
    <property type="entry name" value="BTB"/>
    <property type="match status" value="1"/>
</dbReference>
<dbReference type="InterPro" id="IPR000210">
    <property type="entry name" value="BTB/POZ_dom"/>
</dbReference>
<dbReference type="InterPro" id="IPR011333">
    <property type="entry name" value="SKP1/BTB/POZ_sf"/>
</dbReference>
<dbReference type="CDD" id="cd01310">
    <property type="entry name" value="TatD_DNAse"/>
    <property type="match status" value="1"/>
</dbReference>